<dbReference type="Pfam" id="PF08448">
    <property type="entry name" value="PAS_4"/>
    <property type="match status" value="2"/>
</dbReference>
<comment type="caution">
    <text evidence="7">The sequence shown here is derived from an EMBL/GenBank/DDBJ whole genome shotgun (WGS) entry which is preliminary data.</text>
</comment>
<dbReference type="Pfam" id="PF02518">
    <property type="entry name" value="HATPase_c"/>
    <property type="match status" value="1"/>
</dbReference>
<evidence type="ECO:0000313" key="8">
    <source>
        <dbReference type="Proteomes" id="UP000580856"/>
    </source>
</evidence>
<dbReference type="CDD" id="cd00082">
    <property type="entry name" value="HisKA"/>
    <property type="match status" value="1"/>
</dbReference>
<evidence type="ECO:0000259" key="6">
    <source>
        <dbReference type="PROSITE" id="PS50113"/>
    </source>
</evidence>
<name>A0A846QQ40_9BACT</name>
<dbReference type="Pfam" id="PF00512">
    <property type="entry name" value="HisKA"/>
    <property type="match status" value="1"/>
</dbReference>
<dbReference type="Proteomes" id="UP000580856">
    <property type="component" value="Unassembled WGS sequence"/>
</dbReference>
<reference evidence="7 8" key="1">
    <citation type="submission" date="2020-03" db="EMBL/GenBank/DDBJ databases">
        <title>Genomic Encyclopedia of Type Strains, Phase IV (KMG-IV): sequencing the most valuable type-strain genomes for metagenomic binning, comparative biology and taxonomic classification.</title>
        <authorList>
            <person name="Goeker M."/>
        </authorList>
    </citation>
    <scope>NUCLEOTIDE SEQUENCE [LARGE SCALE GENOMIC DNA]</scope>
    <source>
        <strain evidence="7 8">DSM 24233</strain>
    </source>
</reference>
<dbReference type="PROSITE" id="PS50112">
    <property type="entry name" value="PAS"/>
    <property type="match status" value="1"/>
</dbReference>
<dbReference type="SUPFAM" id="SSF55785">
    <property type="entry name" value="PYP-like sensor domain (PAS domain)"/>
    <property type="match status" value="2"/>
</dbReference>
<keyword evidence="8" id="KW-1185">Reference proteome</keyword>
<dbReference type="InterPro" id="IPR000014">
    <property type="entry name" value="PAS"/>
</dbReference>
<feature type="domain" description="Histidine kinase" evidence="4">
    <location>
        <begin position="453"/>
        <end position="696"/>
    </location>
</feature>
<evidence type="ECO:0000259" key="5">
    <source>
        <dbReference type="PROSITE" id="PS50112"/>
    </source>
</evidence>
<dbReference type="InterPro" id="IPR036097">
    <property type="entry name" value="HisK_dim/P_sf"/>
</dbReference>
<sequence>MHPALTFAQLVDPDELQHIADALHAAAGIPFTILDLNGTVLVRTGWQRICTDFHRKNSVSAARCRESDARIYSRLGTAPYIEYRCANGMWDIAMPIIVEGTHLATLFVGQFFYDDERPDEDFFRNQARELGFDEADYLAALAEVPFFSRDKMRKIMDFNLHLVRFISHQALAKLQLEAEMAERKRAEEELHDQLTFIRTLTDAIPTPIFFKDQGGSYRLCNTAFEQFLGLPREEIIGRSAQECAPEPFGSIYRDMDQKLMHEGGLQTYELKVTTPDGAERTVVLIKTRIGKNARHEGIIGIIMDITDRMQAERESRRLRTLLDRTFNSMPSMLVGVTPDGTVTQWNQRAEAMAGSDTRPAEGMPLAEAFPALGFCLNMIRSALATGQPQTREKVRRTTAEGAVRYEDIIVFPLAGEEVDGAVIRVDDVTERTRIEDLMIQTEKMMSVGGLAAGMAHEINNPLGIILQCSQNIERRFDPHLPANTKVANEFEVNLEGVRQYIEKRGIGNYISGIRDAASRAARIVRNMLDFSRKSESTRKPEDVNALLDRTLELASSDYDLKKNYDFRLIHIDKDYAPDLPQVEMVQTEIEQVVLNVLRNAAEAMAMSGMTEQPHILLRSRRDGNHVRIEISDNGPGLGESTRKRIFEPFFTTKEPGVGTGLGLSVSYFIITNKHRGDFFVESEEGHGATFIIRLPI</sequence>
<dbReference type="InterPro" id="IPR003661">
    <property type="entry name" value="HisK_dim/P_dom"/>
</dbReference>
<feature type="domain" description="PAC" evidence="6">
    <location>
        <begin position="266"/>
        <end position="317"/>
    </location>
</feature>
<dbReference type="PROSITE" id="PS50113">
    <property type="entry name" value="PAC"/>
    <property type="match status" value="1"/>
</dbReference>
<dbReference type="InterPro" id="IPR003594">
    <property type="entry name" value="HATPase_dom"/>
</dbReference>
<dbReference type="PROSITE" id="PS50109">
    <property type="entry name" value="HIS_KIN"/>
    <property type="match status" value="1"/>
</dbReference>
<dbReference type="PANTHER" id="PTHR43065">
    <property type="entry name" value="SENSOR HISTIDINE KINASE"/>
    <property type="match status" value="1"/>
</dbReference>
<dbReference type="Gene3D" id="3.30.450.20">
    <property type="entry name" value="PAS domain"/>
    <property type="match status" value="2"/>
</dbReference>
<dbReference type="SMART" id="SM00091">
    <property type="entry name" value="PAS"/>
    <property type="match status" value="2"/>
</dbReference>
<evidence type="ECO:0000256" key="1">
    <source>
        <dbReference type="ARBA" id="ARBA00000085"/>
    </source>
</evidence>
<dbReference type="PANTHER" id="PTHR43065:SF42">
    <property type="entry name" value="TWO-COMPONENT SENSOR PPRA"/>
    <property type="match status" value="1"/>
</dbReference>
<dbReference type="SUPFAM" id="SSF47384">
    <property type="entry name" value="Homodimeric domain of signal transducing histidine kinase"/>
    <property type="match status" value="1"/>
</dbReference>
<dbReference type="EC" id="2.7.13.3" evidence="2"/>
<dbReference type="InterPro" id="IPR036890">
    <property type="entry name" value="HATPase_C_sf"/>
</dbReference>
<dbReference type="InterPro" id="IPR000700">
    <property type="entry name" value="PAS-assoc_C"/>
</dbReference>
<dbReference type="NCBIfam" id="TIGR00229">
    <property type="entry name" value="sensory_box"/>
    <property type="match status" value="2"/>
</dbReference>
<evidence type="ECO:0000256" key="2">
    <source>
        <dbReference type="ARBA" id="ARBA00012438"/>
    </source>
</evidence>
<dbReference type="Gene3D" id="3.30.565.10">
    <property type="entry name" value="Histidine kinase-like ATPase, C-terminal domain"/>
    <property type="match status" value="1"/>
</dbReference>
<proteinExistence type="predicted"/>
<evidence type="ECO:0000256" key="3">
    <source>
        <dbReference type="ARBA" id="ARBA00022553"/>
    </source>
</evidence>
<dbReference type="Pfam" id="PF10114">
    <property type="entry name" value="PocR"/>
    <property type="match status" value="1"/>
</dbReference>
<accession>A0A846QQ40</accession>
<dbReference type="AlphaFoldDB" id="A0A846QQ40"/>
<protein>
    <recommendedName>
        <fullName evidence="2">histidine kinase</fullName>
        <ecNumber evidence="2">2.7.13.3</ecNumber>
    </recommendedName>
</protein>
<dbReference type="InterPro" id="IPR005467">
    <property type="entry name" value="His_kinase_dom"/>
</dbReference>
<dbReference type="InterPro" id="IPR004358">
    <property type="entry name" value="Sig_transdc_His_kin-like_C"/>
</dbReference>
<dbReference type="CDD" id="cd00130">
    <property type="entry name" value="PAS"/>
    <property type="match status" value="2"/>
</dbReference>
<evidence type="ECO:0000259" key="4">
    <source>
        <dbReference type="PROSITE" id="PS50109"/>
    </source>
</evidence>
<keyword evidence="3" id="KW-0597">Phosphoprotein</keyword>
<dbReference type="InterPro" id="IPR013656">
    <property type="entry name" value="PAS_4"/>
</dbReference>
<dbReference type="InterPro" id="IPR035965">
    <property type="entry name" value="PAS-like_dom_sf"/>
</dbReference>
<dbReference type="SMART" id="SM00388">
    <property type="entry name" value="HisKA"/>
    <property type="match status" value="1"/>
</dbReference>
<dbReference type="PRINTS" id="PR00344">
    <property type="entry name" value="BCTRLSENSOR"/>
</dbReference>
<dbReference type="RefSeq" id="WP_167941670.1">
    <property type="nucleotide sequence ID" value="NZ_JAATJA010000002.1"/>
</dbReference>
<dbReference type="SUPFAM" id="SSF55874">
    <property type="entry name" value="ATPase domain of HSP90 chaperone/DNA topoisomerase II/histidine kinase"/>
    <property type="match status" value="1"/>
</dbReference>
<feature type="domain" description="PAS" evidence="5">
    <location>
        <begin position="193"/>
        <end position="262"/>
    </location>
</feature>
<dbReference type="Gene3D" id="1.10.287.130">
    <property type="match status" value="1"/>
</dbReference>
<dbReference type="InterPro" id="IPR018771">
    <property type="entry name" value="PocR_dom"/>
</dbReference>
<dbReference type="GO" id="GO:0000155">
    <property type="term" value="F:phosphorelay sensor kinase activity"/>
    <property type="evidence" value="ECO:0007669"/>
    <property type="project" value="InterPro"/>
</dbReference>
<organism evidence="7 8">
    <name type="scientific">Desulfobaculum xiamenense</name>
    <dbReference type="NCBI Taxonomy" id="995050"/>
    <lineage>
        <taxon>Bacteria</taxon>
        <taxon>Pseudomonadati</taxon>
        <taxon>Thermodesulfobacteriota</taxon>
        <taxon>Desulfovibrionia</taxon>
        <taxon>Desulfovibrionales</taxon>
        <taxon>Desulfovibrionaceae</taxon>
        <taxon>Desulfobaculum</taxon>
    </lineage>
</organism>
<comment type="catalytic activity">
    <reaction evidence="1">
        <text>ATP + protein L-histidine = ADP + protein N-phospho-L-histidine.</text>
        <dbReference type="EC" id="2.7.13.3"/>
    </reaction>
</comment>
<dbReference type="EMBL" id="JAATJA010000002">
    <property type="protein sequence ID" value="NJB68622.1"/>
    <property type="molecule type" value="Genomic_DNA"/>
</dbReference>
<dbReference type="SMART" id="SM00387">
    <property type="entry name" value="HATPase_c"/>
    <property type="match status" value="1"/>
</dbReference>
<gene>
    <name evidence="7" type="ORF">GGQ74_002295</name>
</gene>
<evidence type="ECO:0000313" key="7">
    <source>
        <dbReference type="EMBL" id="NJB68622.1"/>
    </source>
</evidence>